<sequence>MHDFCSKHHANEAMARPGGGMGASECKLKGCSKNVYRDPVTGLESDYCSRGHQAHAIALGQGMRTVTSHVQQVFRGGTTGATDFMLSVLSKSHHQYSSLCHQFISKWVKGGVPHVRRILEVKVPADIYGKYANYKKAKGNIRRRFHGTSCSAGCNFFVDLKGNPCSSRGCNVCNICTNGFMLQGNVGGTAKRTSIGLRYGEGLYFSSVSGKSNDYAQGSEKVGSDGKKVRCMFIANVTAGNAYLTQQVSLGQNMCPPAGHDSVVGEAPIETYRTDRAATGATHDTHTHTVGVVPVVRATLSPPASR</sequence>
<proteinExistence type="predicted"/>
<feature type="domain" description="PARP catalytic" evidence="1">
    <location>
        <begin position="167"/>
        <end position="267"/>
    </location>
</feature>
<dbReference type="Gene3D" id="3.90.228.10">
    <property type="match status" value="1"/>
</dbReference>
<accession>D8LKU6</accession>
<evidence type="ECO:0000259" key="1">
    <source>
        <dbReference type="Pfam" id="PF00644"/>
    </source>
</evidence>
<name>D8LKU6_ECTSI</name>
<dbReference type="InParanoid" id="D8LKU6"/>
<reference evidence="2 3" key="1">
    <citation type="journal article" date="2010" name="Nature">
        <title>The Ectocarpus genome and the independent evolution of multicellularity in brown algae.</title>
        <authorList>
            <person name="Cock J.M."/>
            <person name="Sterck L."/>
            <person name="Rouze P."/>
            <person name="Scornet D."/>
            <person name="Allen A.E."/>
            <person name="Amoutzias G."/>
            <person name="Anthouard V."/>
            <person name="Artiguenave F."/>
            <person name="Aury J.M."/>
            <person name="Badger J.H."/>
            <person name="Beszteri B."/>
            <person name="Billiau K."/>
            <person name="Bonnet E."/>
            <person name="Bothwell J.H."/>
            <person name="Bowler C."/>
            <person name="Boyen C."/>
            <person name="Brownlee C."/>
            <person name="Carrano C.J."/>
            <person name="Charrier B."/>
            <person name="Cho G.Y."/>
            <person name="Coelho S.M."/>
            <person name="Collen J."/>
            <person name="Corre E."/>
            <person name="Da Silva C."/>
            <person name="Delage L."/>
            <person name="Delaroque N."/>
            <person name="Dittami S.M."/>
            <person name="Doulbeau S."/>
            <person name="Elias M."/>
            <person name="Farnham G."/>
            <person name="Gachon C.M."/>
            <person name="Gschloessl B."/>
            <person name="Heesch S."/>
            <person name="Jabbari K."/>
            <person name="Jubin C."/>
            <person name="Kawai H."/>
            <person name="Kimura K."/>
            <person name="Kloareg B."/>
            <person name="Kupper F.C."/>
            <person name="Lang D."/>
            <person name="Le Bail A."/>
            <person name="Leblanc C."/>
            <person name="Lerouge P."/>
            <person name="Lohr M."/>
            <person name="Lopez P.J."/>
            <person name="Martens C."/>
            <person name="Maumus F."/>
            <person name="Michel G."/>
            <person name="Miranda-Saavedra D."/>
            <person name="Morales J."/>
            <person name="Moreau H."/>
            <person name="Motomura T."/>
            <person name="Nagasato C."/>
            <person name="Napoli C.A."/>
            <person name="Nelson D.R."/>
            <person name="Nyvall-Collen P."/>
            <person name="Peters A.F."/>
            <person name="Pommier C."/>
            <person name="Potin P."/>
            <person name="Poulain J."/>
            <person name="Quesneville H."/>
            <person name="Read B."/>
            <person name="Rensing S.A."/>
            <person name="Ritter A."/>
            <person name="Rousvoal S."/>
            <person name="Samanta M."/>
            <person name="Samson G."/>
            <person name="Schroeder D.C."/>
            <person name="Segurens B."/>
            <person name="Strittmatter M."/>
            <person name="Tonon T."/>
            <person name="Tregear J.W."/>
            <person name="Valentin K."/>
            <person name="von Dassow P."/>
            <person name="Yamagishi T."/>
            <person name="Van de Peer Y."/>
            <person name="Wincker P."/>
        </authorList>
    </citation>
    <scope>NUCLEOTIDE SEQUENCE [LARGE SCALE GENOMIC DNA]</scope>
    <source>
        <strain evidence="3">Ec32 / CCAP1310/4</strain>
    </source>
</reference>
<dbReference type="Pfam" id="PF00644">
    <property type="entry name" value="PARP"/>
    <property type="match status" value="1"/>
</dbReference>
<dbReference type="Proteomes" id="UP000002630">
    <property type="component" value="Unassembled WGS sequence"/>
</dbReference>
<protein>
    <recommendedName>
        <fullName evidence="1">PARP catalytic domain-containing protein</fullName>
    </recommendedName>
</protein>
<dbReference type="GO" id="GO:0003950">
    <property type="term" value="F:NAD+ poly-ADP-ribosyltransferase activity"/>
    <property type="evidence" value="ECO:0007669"/>
    <property type="project" value="InterPro"/>
</dbReference>
<evidence type="ECO:0000313" key="3">
    <source>
        <dbReference type="Proteomes" id="UP000002630"/>
    </source>
</evidence>
<dbReference type="OrthoDB" id="2419903at2759"/>
<dbReference type="SUPFAM" id="SSF56399">
    <property type="entry name" value="ADP-ribosylation"/>
    <property type="match status" value="1"/>
</dbReference>
<gene>
    <name evidence="2" type="ORF">Esi_0031_0047</name>
</gene>
<keyword evidence="3" id="KW-1185">Reference proteome</keyword>
<dbReference type="EMBL" id="FN649760">
    <property type="protein sequence ID" value="CBN80079.1"/>
    <property type="molecule type" value="Genomic_DNA"/>
</dbReference>
<evidence type="ECO:0000313" key="2">
    <source>
        <dbReference type="EMBL" id="CBN80079.1"/>
    </source>
</evidence>
<dbReference type="AlphaFoldDB" id="D8LKU6"/>
<dbReference type="InterPro" id="IPR012317">
    <property type="entry name" value="Poly(ADP-ribose)pol_cat_dom"/>
</dbReference>
<organism evidence="2 3">
    <name type="scientific">Ectocarpus siliculosus</name>
    <name type="common">Brown alga</name>
    <name type="synonym">Conferva siliculosa</name>
    <dbReference type="NCBI Taxonomy" id="2880"/>
    <lineage>
        <taxon>Eukaryota</taxon>
        <taxon>Sar</taxon>
        <taxon>Stramenopiles</taxon>
        <taxon>Ochrophyta</taxon>
        <taxon>PX clade</taxon>
        <taxon>Phaeophyceae</taxon>
        <taxon>Ectocarpales</taxon>
        <taxon>Ectocarpaceae</taxon>
        <taxon>Ectocarpus</taxon>
    </lineage>
</organism>